<feature type="transmembrane region" description="Helical" evidence="8">
    <location>
        <begin position="321"/>
        <end position="347"/>
    </location>
</feature>
<evidence type="ECO:0000256" key="1">
    <source>
        <dbReference type="ARBA" id="ARBA00004141"/>
    </source>
</evidence>
<dbReference type="SUPFAM" id="SSF103473">
    <property type="entry name" value="MFS general substrate transporter"/>
    <property type="match status" value="1"/>
</dbReference>
<evidence type="ECO:0000256" key="7">
    <source>
        <dbReference type="SAM" id="Coils"/>
    </source>
</evidence>
<keyword evidence="7" id="KW-0175">Coiled coil</keyword>
<feature type="transmembrane region" description="Helical" evidence="8">
    <location>
        <begin position="226"/>
        <end position="249"/>
    </location>
</feature>
<keyword evidence="4 8" id="KW-0812">Transmembrane</keyword>
<evidence type="ECO:0000313" key="11">
    <source>
        <dbReference type="Proteomes" id="UP000662931"/>
    </source>
</evidence>
<feature type="transmembrane region" description="Helical" evidence="8">
    <location>
        <begin position="160"/>
        <end position="181"/>
    </location>
</feature>
<dbReference type="GeneID" id="62195360"/>
<feature type="transmembrane region" description="Helical" evidence="8">
    <location>
        <begin position="55"/>
        <end position="77"/>
    </location>
</feature>
<dbReference type="EMBL" id="CP064812">
    <property type="protein sequence ID" value="QPG74627.1"/>
    <property type="molecule type" value="Genomic_DNA"/>
</dbReference>
<accession>A0A875RUJ2</accession>
<dbReference type="InterPro" id="IPR020846">
    <property type="entry name" value="MFS_dom"/>
</dbReference>
<feature type="transmembrane region" description="Helical" evidence="8">
    <location>
        <begin position="450"/>
        <end position="473"/>
    </location>
</feature>
<feature type="domain" description="Major facilitator superfamily (MFS) profile" evidence="9">
    <location>
        <begin position="55"/>
        <end position="507"/>
    </location>
</feature>
<dbReference type="InterPro" id="IPR005829">
    <property type="entry name" value="Sugar_transporter_CS"/>
</dbReference>
<keyword evidence="3" id="KW-0813">Transport</keyword>
<evidence type="ECO:0000256" key="2">
    <source>
        <dbReference type="ARBA" id="ARBA00010992"/>
    </source>
</evidence>
<dbReference type="Gene3D" id="1.20.1250.20">
    <property type="entry name" value="MFS general substrate transporter like domains"/>
    <property type="match status" value="1"/>
</dbReference>
<dbReference type="PANTHER" id="PTHR48022:SF56">
    <property type="entry name" value="MAJOR FACILITATOR SUPERFAMILY (MFS) PROFILE DOMAIN-CONTAINING PROTEIN-RELATED"/>
    <property type="match status" value="1"/>
</dbReference>
<reference evidence="10" key="1">
    <citation type="submission" date="2020-10" db="EMBL/GenBank/DDBJ databases">
        <authorList>
            <person name="Roach M.J.R."/>
        </authorList>
    </citation>
    <scope>NUCLEOTIDE SEQUENCE</scope>
    <source>
        <strain evidence="10">CBS 1945</strain>
    </source>
</reference>
<feature type="transmembrane region" description="Helical" evidence="8">
    <location>
        <begin position="412"/>
        <end position="438"/>
    </location>
</feature>
<dbReference type="GO" id="GO:0016020">
    <property type="term" value="C:membrane"/>
    <property type="evidence" value="ECO:0007669"/>
    <property type="project" value="UniProtKB-SubCell"/>
</dbReference>
<dbReference type="InterPro" id="IPR050360">
    <property type="entry name" value="MFS_Sugar_Transporters"/>
</dbReference>
<organism evidence="10 11">
    <name type="scientific">Eeniella nana</name>
    <name type="common">Yeast</name>
    <name type="synonym">Brettanomyces nanus</name>
    <dbReference type="NCBI Taxonomy" id="13502"/>
    <lineage>
        <taxon>Eukaryota</taxon>
        <taxon>Fungi</taxon>
        <taxon>Dikarya</taxon>
        <taxon>Ascomycota</taxon>
        <taxon>Saccharomycotina</taxon>
        <taxon>Pichiomycetes</taxon>
        <taxon>Pichiales</taxon>
        <taxon>Pichiaceae</taxon>
        <taxon>Brettanomyces</taxon>
    </lineage>
</organism>
<evidence type="ECO:0000256" key="3">
    <source>
        <dbReference type="ARBA" id="ARBA00022448"/>
    </source>
</evidence>
<dbReference type="KEGG" id="bnn:FOA43_001959"/>
<protein>
    <recommendedName>
        <fullName evidence="9">Major facilitator superfamily (MFS) profile domain-containing protein</fullName>
    </recommendedName>
</protein>
<feature type="transmembrane region" description="Helical" evidence="8">
    <location>
        <begin position="384"/>
        <end position="406"/>
    </location>
</feature>
<dbReference type="InterPro" id="IPR036259">
    <property type="entry name" value="MFS_trans_sf"/>
</dbReference>
<dbReference type="OrthoDB" id="4072869at2759"/>
<comment type="similarity">
    <text evidence="2">Belongs to the major facilitator superfamily. Sugar transporter (TC 2.A.1.1) family.</text>
</comment>
<evidence type="ECO:0000313" key="10">
    <source>
        <dbReference type="EMBL" id="QPG74627.1"/>
    </source>
</evidence>
<keyword evidence="6 8" id="KW-0472">Membrane</keyword>
<keyword evidence="11" id="KW-1185">Reference proteome</keyword>
<feature type="transmembrane region" description="Helical" evidence="8">
    <location>
        <begin position="193"/>
        <end position="214"/>
    </location>
</feature>
<proteinExistence type="inferred from homology"/>
<keyword evidence="5 8" id="KW-1133">Transmembrane helix</keyword>
<dbReference type="Proteomes" id="UP000662931">
    <property type="component" value="Chromosome 1"/>
</dbReference>
<dbReference type="PANTHER" id="PTHR48022">
    <property type="entry name" value="PLASTIDIC GLUCOSE TRANSPORTER 4"/>
    <property type="match status" value="1"/>
</dbReference>
<gene>
    <name evidence="10" type="ORF">FOA43_001959</name>
</gene>
<dbReference type="InterPro" id="IPR005828">
    <property type="entry name" value="MFS_sugar_transport-like"/>
</dbReference>
<dbReference type="PROSITE" id="PS50850">
    <property type="entry name" value="MFS"/>
    <property type="match status" value="1"/>
</dbReference>
<dbReference type="InterPro" id="IPR003663">
    <property type="entry name" value="Sugar/inositol_transpt"/>
</dbReference>
<dbReference type="PROSITE" id="PS00217">
    <property type="entry name" value="SUGAR_TRANSPORT_2"/>
    <property type="match status" value="1"/>
</dbReference>
<evidence type="ECO:0000256" key="5">
    <source>
        <dbReference type="ARBA" id="ARBA00022989"/>
    </source>
</evidence>
<feature type="coiled-coil region" evidence="7">
    <location>
        <begin position="262"/>
        <end position="311"/>
    </location>
</feature>
<evidence type="ECO:0000256" key="4">
    <source>
        <dbReference type="ARBA" id="ARBA00022692"/>
    </source>
</evidence>
<dbReference type="PRINTS" id="PR00171">
    <property type="entry name" value="SUGRTRNSPORT"/>
</dbReference>
<feature type="transmembrane region" description="Helical" evidence="8">
    <location>
        <begin position="134"/>
        <end position="154"/>
    </location>
</feature>
<dbReference type="GO" id="GO:0005351">
    <property type="term" value="F:carbohydrate:proton symporter activity"/>
    <property type="evidence" value="ECO:0007669"/>
    <property type="project" value="TreeGrafter"/>
</dbReference>
<dbReference type="AlphaFoldDB" id="A0A875RUJ2"/>
<evidence type="ECO:0000256" key="6">
    <source>
        <dbReference type="ARBA" id="ARBA00023136"/>
    </source>
</evidence>
<feature type="transmembrane region" description="Helical" evidence="8">
    <location>
        <begin position="485"/>
        <end position="503"/>
    </location>
</feature>
<dbReference type="Pfam" id="PF00083">
    <property type="entry name" value="Sugar_tr"/>
    <property type="match status" value="1"/>
</dbReference>
<feature type="transmembrane region" description="Helical" evidence="8">
    <location>
        <begin position="359"/>
        <end position="377"/>
    </location>
</feature>
<dbReference type="RefSeq" id="XP_038778192.1">
    <property type="nucleotide sequence ID" value="XM_038922264.1"/>
</dbReference>
<evidence type="ECO:0000256" key="8">
    <source>
        <dbReference type="SAM" id="Phobius"/>
    </source>
</evidence>
<sequence length="550" mass="61034">MASVISELEEIATTVNEAEPVDEKEVDEKEVGENIFSDTRPVKTRLWEIRNSYKYLMIVYISAIGIGIDSLLFSLLLGMESFRKAYGYYDEATSGWVIRAKYQSGWNGGSFGCQVLGAFFAGWYNDKFGRKSSLAISCIITIIGNTVAITAPVGHPINLVMAKCVIGIGIGILVSTCPVYLSELMSPTLRGIGSMGINFSICFGQWIGSLIYFGCSKNYTGIDDSTGYKIAFGIQYLLVGGYLLLFWFMPESPSYLIHRGKLEEAKAAIKKLYHNKNNTEYDIDSHYEILIKEVEEEKMNAESEKEVSYAELFKATNLKRVVLSIFALTGQLWVGVSFVLTYISYFFELAGVSSSIEKTVGMFTLCVGGNLVSYFVIERVDRRVLYIGGVALCTIMNLLIACVSYGSSQAAAYTTVVFVFLWAFIYEATVGPLTYALITELPQGRMRAKSVAITSNVNSLCSFGLGYLIPYLFNPDEVNMGARIMFVWTGTGVVLFVVMLFFLPETRGRTANEIEQLFVNKVGALKFKRAKFDEDDKLIMSSVGKEVSQA</sequence>
<comment type="subcellular location">
    <subcellularLocation>
        <location evidence="1">Membrane</location>
        <topology evidence="1">Multi-pass membrane protein</topology>
    </subcellularLocation>
</comment>
<evidence type="ECO:0000259" key="9">
    <source>
        <dbReference type="PROSITE" id="PS50850"/>
    </source>
</evidence>
<name>A0A875RUJ2_EENNA</name>